<evidence type="ECO:0000313" key="2">
    <source>
        <dbReference type="Proteomes" id="UP001652504"/>
    </source>
</evidence>
<accession>A0ABT3ABH3</accession>
<gene>
    <name evidence="1" type="ORF">OE749_15045</name>
</gene>
<evidence type="ECO:0008006" key="3">
    <source>
        <dbReference type="Google" id="ProtNLM"/>
    </source>
</evidence>
<comment type="caution">
    <text evidence="1">The sequence shown here is derived from an EMBL/GenBank/DDBJ whole genome shotgun (WGS) entry which is preliminary data.</text>
</comment>
<reference evidence="1 2" key="1">
    <citation type="submission" date="2022-10" db="EMBL/GenBank/DDBJ databases">
        <title>Aestuariibacter sp. AA17 isolated from Montipora capitata coral fragment.</title>
        <authorList>
            <person name="Emsley S.A."/>
            <person name="Pfannmuller K.M."/>
            <person name="Loughran R.M."/>
            <person name="Shlafstein M."/>
            <person name="Papke E."/>
            <person name="Saw J.H."/>
            <person name="Ushijima B."/>
            <person name="Videau P."/>
        </authorList>
    </citation>
    <scope>NUCLEOTIDE SEQUENCE [LARGE SCALE GENOMIC DNA]</scope>
    <source>
        <strain evidence="1 2">AA17</strain>
    </source>
</reference>
<protein>
    <recommendedName>
        <fullName evidence="3">PqqD family protein</fullName>
    </recommendedName>
</protein>
<evidence type="ECO:0000313" key="1">
    <source>
        <dbReference type="EMBL" id="MCV2886008.1"/>
    </source>
</evidence>
<dbReference type="Proteomes" id="UP001652504">
    <property type="component" value="Unassembled WGS sequence"/>
</dbReference>
<keyword evidence="2" id="KW-1185">Reference proteome</keyword>
<dbReference type="RefSeq" id="WP_263713299.1">
    <property type="nucleotide sequence ID" value="NZ_JAOWKX010000008.1"/>
</dbReference>
<organism evidence="1 2">
    <name type="scientific">Fluctibacter corallii</name>
    <dbReference type="NCBI Taxonomy" id="2984329"/>
    <lineage>
        <taxon>Bacteria</taxon>
        <taxon>Pseudomonadati</taxon>
        <taxon>Pseudomonadota</taxon>
        <taxon>Gammaproteobacteria</taxon>
        <taxon>Alteromonadales</taxon>
        <taxon>Alteromonadaceae</taxon>
        <taxon>Fluctibacter</taxon>
    </lineage>
</organism>
<sequence>MSLPTYRFSDDILSTPFSDESGVALFSQYSGNTVTLNIASPENTSFLRRAIESKSTFSLVQFCDWLNVSESEANEVLNWLSDNWFLDKDTCS</sequence>
<proteinExistence type="predicted"/>
<dbReference type="EMBL" id="JAOWKX010000008">
    <property type="protein sequence ID" value="MCV2886008.1"/>
    <property type="molecule type" value="Genomic_DNA"/>
</dbReference>
<name>A0ABT3ABH3_9ALTE</name>